<dbReference type="GO" id="GO:0030488">
    <property type="term" value="P:tRNA methylation"/>
    <property type="evidence" value="ECO:0007669"/>
    <property type="project" value="UniProtKB-UniRule"/>
</dbReference>
<keyword evidence="4" id="KW-0819">tRNA processing</keyword>
<name>A0A165JBZ7_9BACI</name>
<dbReference type="Gene3D" id="3.40.50.150">
    <property type="entry name" value="Vaccinia Virus protein VP39"/>
    <property type="match status" value="1"/>
</dbReference>
<dbReference type="PROSITE" id="PS51682">
    <property type="entry name" value="SAM_OMT_I"/>
    <property type="match status" value="1"/>
</dbReference>
<keyword evidence="1 4" id="KW-0489">Methyltransferase</keyword>
<dbReference type="Proteomes" id="UP000076510">
    <property type="component" value="Unassembled WGS sequence"/>
</dbReference>
<gene>
    <name evidence="4" type="primary">trmR</name>
    <name evidence="5" type="ORF">AV649_06915</name>
</gene>
<evidence type="ECO:0000256" key="1">
    <source>
        <dbReference type="ARBA" id="ARBA00022603"/>
    </source>
</evidence>
<evidence type="ECO:0000256" key="2">
    <source>
        <dbReference type="ARBA" id="ARBA00022679"/>
    </source>
</evidence>
<feature type="binding site" evidence="4">
    <location>
        <position position="130"/>
    </location>
    <ligand>
        <name>S-adenosyl-L-methionine</name>
        <dbReference type="ChEBI" id="CHEBI:59789"/>
    </ligand>
</feature>
<dbReference type="EMBL" id="LQQY01000034">
    <property type="protein sequence ID" value="KZE45882.1"/>
    <property type="molecule type" value="Genomic_DNA"/>
</dbReference>
<keyword evidence="2 4" id="KW-0808">Transferase</keyword>
<dbReference type="GO" id="GO:0008757">
    <property type="term" value="F:S-adenosylmethionine-dependent methyltransferase activity"/>
    <property type="evidence" value="ECO:0007669"/>
    <property type="project" value="TreeGrafter"/>
</dbReference>
<dbReference type="InterPro" id="IPR050362">
    <property type="entry name" value="Cation-dep_OMT"/>
</dbReference>
<protein>
    <recommendedName>
        <fullName evidence="4">tRNA 5-hydroxyuridine methyltransferase</fullName>
        <ecNumber evidence="4">2.1.1.-</ecNumber>
    </recommendedName>
    <alternativeName>
        <fullName evidence="4">ho5U methyltransferase</fullName>
    </alternativeName>
</protein>
<feature type="binding site" evidence="4">
    <location>
        <position position="65"/>
    </location>
    <ligand>
        <name>S-adenosyl-L-methionine</name>
        <dbReference type="ChEBI" id="CHEBI:59789"/>
    </ligand>
</feature>
<sequence length="217" mass="24704">MDEKVIDYIESIVLDRSDLLQEMEAYAEANDVPIMELVGIEALLGMLRIQQPKRILEVGTAIGYSALRMAEALPDTTIVTLERDGERYEKAQEFLGRSSARERVITLFGDALELQEDVKQHGPYDAVFIDAAKGQYRKFFDSYSEMLTEEGVVYSDNVLFKGLVAEEVVEQKRIRNMVKKLQDYNKWLMDHPEYDTSILPVGDGVAISKKRGTREEA</sequence>
<keyword evidence="3 4" id="KW-0949">S-adenosyl-L-methionine</keyword>
<feature type="binding site" evidence="4">
    <location>
        <position position="157"/>
    </location>
    <ligand>
        <name>Mg(2+)</name>
        <dbReference type="ChEBI" id="CHEBI:18420"/>
    </ligand>
</feature>
<keyword evidence="4" id="KW-0479">Metal-binding</keyword>
<dbReference type="SUPFAM" id="SSF53335">
    <property type="entry name" value="S-adenosyl-L-methionine-dependent methyltransferases"/>
    <property type="match status" value="1"/>
</dbReference>
<dbReference type="CDD" id="cd02440">
    <property type="entry name" value="AdoMet_MTases"/>
    <property type="match status" value="1"/>
</dbReference>
<dbReference type="PANTHER" id="PTHR10509">
    <property type="entry name" value="O-METHYLTRANSFERASE-RELATED"/>
    <property type="match status" value="1"/>
</dbReference>
<dbReference type="InterPro" id="IPR029063">
    <property type="entry name" value="SAM-dependent_MTases_sf"/>
</dbReference>
<proteinExistence type="inferred from homology"/>
<accession>A0A165JBZ7</accession>
<organism evidence="5 6">
    <name type="scientific">Rossellomorea marisflavi</name>
    <dbReference type="NCBI Taxonomy" id="189381"/>
    <lineage>
        <taxon>Bacteria</taxon>
        <taxon>Bacillati</taxon>
        <taxon>Bacillota</taxon>
        <taxon>Bacilli</taxon>
        <taxon>Bacillales</taxon>
        <taxon>Bacillaceae</taxon>
        <taxon>Rossellomorea</taxon>
    </lineage>
</organism>
<comment type="function">
    <text evidence="4">Catalyzes the methylation of 5-hydroxyuridine (ho5U) to form 5-methoxyuridine (mo5U) at position 34 in tRNAs.</text>
</comment>
<comment type="subunit">
    <text evidence="4">Homodimer.</text>
</comment>
<feature type="binding site" evidence="4">
    <location>
        <position position="35"/>
    </location>
    <ligand>
        <name>S-adenosyl-L-methionine</name>
        <dbReference type="ChEBI" id="CHEBI:59789"/>
    </ligand>
</feature>
<dbReference type="InterPro" id="IPR043675">
    <property type="entry name" value="TrmR_methyltr"/>
</dbReference>
<reference evidence="6" key="1">
    <citation type="submission" date="2016-01" db="EMBL/GenBank/DDBJ databases">
        <title>Whole genome sequencing of Bhargavaea cecembensis T14.</title>
        <authorList>
            <person name="Hong K.W."/>
        </authorList>
    </citation>
    <scope>NUCLEOTIDE SEQUENCE [LARGE SCALE GENOMIC DNA]</scope>
    <source>
        <strain evidence="6">M19</strain>
    </source>
</reference>
<comment type="catalytic activity">
    <reaction evidence="4">
        <text>5-hydroxyuridine(34) in tRNA + S-adenosyl-L-methionine = 5-methoxyuridine(34) in tRNA + S-adenosyl-L-homocysteine + H(+)</text>
        <dbReference type="Rhea" id="RHEA:60524"/>
        <dbReference type="Rhea" id="RHEA-COMP:13381"/>
        <dbReference type="Rhea" id="RHEA-COMP:15591"/>
        <dbReference type="ChEBI" id="CHEBI:15378"/>
        <dbReference type="ChEBI" id="CHEBI:57856"/>
        <dbReference type="ChEBI" id="CHEBI:59789"/>
        <dbReference type="ChEBI" id="CHEBI:136877"/>
        <dbReference type="ChEBI" id="CHEBI:143860"/>
    </reaction>
</comment>
<feature type="binding site" evidence="4">
    <location>
        <position position="130"/>
    </location>
    <ligand>
        <name>Mg(2+)</name>
        <dbReference type="ChEBI" id="CHEBI:18420"/>
    </ligand>
</feature>
<keyword evidence="4" id="KW-0460">Magnesium</keyword>
<evidence type="ECO:0000313" key="6">
    <source>
        <dbReference type="Proteomes" id="UP000076510"/>
    </source>
</evidence>
<dbReference type="PATRIC" id="fig|189381.11.peg.3976"/>
<feature type="binding site" evidence="4">
    <location>
        <position position="82"/>
    </location>
    <ligand>
        <name>S-adenosyl-L-methionine</name>
        <dbReference type="ChEBI" id="CHEBI:59789"/>
    </ligand>
</feature>
<dbReference type="Pfam" id="PF01596">
    <property type="entry name" value="Methyltransf_3"/>
    <property type="match status" value="1"/>
</dbReference>
<dbReference type="GO" id="GO:0008171">
    <property type="term" value="F:O-methyltransferase activity"/>
    <property type="evidence" value="ECO:0007669"/>
    <property type="project" value="InterPro"/>
</dbReference>
<dbReference type="RefSeq" id="WP_048014789.1">
    <property type="nucleotide sequence ID" value="NZ_JBNKIN010000010.1"/>
</dbReference>
<dbReference type="GO" id="GO:0016300">
    <property type="term" value="F:tRNA (uridine) methyltransferase activity"/>
    <property type="evidence" value="ECO:0007669"/>
    <property type="project" value="UniProtKB-UniRule"/>
</dbReference>
<comment type="caution">
    <text evidence="5">The sequence shown here is derived from an EMBL/GenBank/DDBJ whole genome shotgun (WGS) entry which is preliminary data.</text>
</comment>
<dbReference type="AlphaFoldDB" id="A0A165JBZ7"/>
<dbReference type="InterPro" id="IPR002935">
    <property type="entry name" value="SAM_O-MeTrfase"/>
</dbReference>
<evidence type="ECO:0000256" key="4">
    <source>
        <dbReference type="HAMAP-Rule" id="MF_02217"/>
    </source>
</evidence>
<evidence type="ECO:0000313" key="5">
    <source>
        <dbReference type="EMBL" id="KZE45882.1"/>
    </source>
</evidence>
<dbReference type="GO" id="GO:0000287">
    <property type="term" value="F:magnesium ion binding"/>
    <property type="evidence" value="ECO:0007669"/>
    <property type="project" value="UniProtKB-UniRule"/>
</dbReference>
<dbReference type="PANTHER" id="PTHR10509:SF14">
    <property type="entry name" value="CAFFEOYL-COA O-METHYLTRANSFERASE 3-RELATED"/>
    <property type="match status" value="1"/>
</dbReference>
<dbReference type="EC" id="2.1.1.-" evidence="4"/>
<comment type="similarity">
    <text evidence="4">Belongs to the class I-like SAM-binding methyltransferase superfamily. Cation-dependent O-methyltransferase family.</text>
</comment>
<feature type="binding site" evidence="4">
    <location>
        <begin position="110"/>
        <end position="111"/>
    </location>
    <ligand>
        <name>S-adenosyl-L-methionine</name>
        <dbReference type="ChEBI" id="CHEBI:59789"/>
    </ligand>
</feature>
<dbReference type="HAMAP" id="MF_02217">
    <property type="entry name" value="TrmR_methyltr"/>
    <property type="match status" value="1"/>
</dbReference>
<evidence type="ECO:0000256" key="3">
    <source>
        <dbReference type="ARBA" id="ARBA00022691"/>
    </source>
</evidence>
<feature type="binding site" evidence="4">
    <location>
        <position position="156"/>
    </location>
    <ligand>
        <name>Mg(2+)</name>
        <dbReference type="ChEBI" id="CHEBI:18420"/>
    </ligand>
</feature>